<feature type="compositionally biased region" description="Low complexity" evidence="1">
    <location>
        <begin position="146"/>
        <end position="160"/>
    </location>
</feature>
<reference evidence="2 3" key="1">
    <citation type="submission" date="2023-03" db="EMBL/GenBank/DDBJ databases">
        <title>High-quality genome of Scylla paramamosain provides insights in environmental adaptation.</title>
        <authorList>
            <person name="Zhang L."/>
        </authorList>
    </citation>
    <scope>NUCLEOTIDE SEQUENCE [LARGE SCALE GENOMIC DNA]</scope>
    <source>
        <strain evidence="2">LZ_2023a</strain>
        <tissue evidence="2">Muscle</tissue>
    </source>
</reference>
<name>A0AAW0TU00_SCYPA</name>
<evidence type="ECO:0000313" key="3">
    <source>
        <dbReference type="Proteomes" id="UP001487740"/>
    </source>
</evidence>
<protein>
    <submittedName>
        <fullName evidence="2">Uncharacterized protein</fullName>
    </submittedName>
</protein>
<dbReference type="Proteomes" id="UP001487740">
    <property type="component" value="Unassembled WGS sequence"/>
</dbReference>
<proteinExistence type="predicted"/>
<accession>A0AAW0TU00</accession>
<dbReference type="AlphaFoldDB" id="A0AAW0TU00"/>
<sequence length="192" mass="21389">MGTALGERRRQRERASGTPLLWLSSLTESENSTPQNSGAANVFSFVCDSMLLWRQLKMKVKEKVGSEDEEKVVVVVVVVVEEEEEEERERGKGRLIVYSGLSPQERFASSFPHARWTARENTNQSSVLEQERKQKKCNSFKRADATTRGLRTGSGLTTRGNQSGEAGVTLRRYPTATIAATATPSRRRGRVG</sequence>
<keyword evidence="3" id="KW-1185">Reference proteome</keyword>
<feature type="region of interest" description="Disordered" evidence="1">
    <location>
        <begin position="121"/>
        <end position="192"/>
    </location>
</feature>
<dbReference type="EMBL" id="JARAKH010000024">
    <property type="protein sequence ID" value="KAK8391006.1"/>
    <property type="molecule type" value="Genomic_DNA"/>
</dbReference>
<gene>
    <name evidence="2" type="ORF">O3P69_016983</name>
</gene>
<comment type="caution">
    <text evidence="2">The sequence shown here is derived from an EMBL/GenBank/DDBJ whole genome shotgun (WGS) entry which is preliminary data.</text>
</comment>
<organism evidence="2 3">
    <name type="scientific">Scylla paramamosain</name>
    <name type="common">Mud crab</name>
    <dbReference type="NCBI Taxonomy" id="85552"/>
    <lineage>
        <taxon>Eukaryota</taxon>
        <taxon>Metazoa</taxon>
        <taxon>Ecdysozoa</taxon>
        <taxon>Arthropoda</taxon>
        <taxon>Crustacea</taxon>
        <taxon>Multicrustacea</taxon>
        <taxon>Malacostraca</taxon>
        <taxon>Eumalacostraca</taxon>
        <taxon>Eucarida</taxon>
        <taxon>Decapoda</taxon>
        <taxon>Pleocyemata</taxon>
        <taxon>Brachyura</taxon>
        <taxon>Eubrachyura</taxon>
        <taxon>Portunoidea</taxon>
        <taxon>Portunidae</taxon>
        <taxon>Portuninae</taxon>
        <taxon>Scylla</taxon>
    </lineage>
</organism>
<evidence type="ECO:0000256" key="1">
    <source>
        <dbReference type="SAM" id="MobiDB-lite"/>
    </source>
</evidence>
<evidence type="ECO:0000313" key="2">
    <source>
        <dbReference type="EMBL" id="KAK8391006.1"/>
    </source>
</evidence>